<sequence length="69" mass="8253">METKEISEFWEWVKNNIDHLAPQAMTNEFIDFLDEKIGKLGDFSWEIGFDQRVSKKFLTISPEGYPEYY</sequence>
<organism evidence="1 2">
    <name type="scientific">Chryseobacterium populi</name>
    <dbReference type="NCBI Taxonomy" id="1144316"/>
    <lineage>
        <taxon>Bacteria</taxon>
        <taxon>Pseudomonadati</taxon>
        <taxon>Bacteroidota</taxon>
        <taxon>Flavobacteriia</taxon>
        <taxon>Flavobacteriales</taxon>
        <taxon>Weeksellaceae</taxon>
        <taxon>Chryseobacterium group</taxon>
        <taxon>Chryseobacterium</taxon>
    </lineage>
</organism>
<name>J3CMB3_9FLAO</name>
<accession>J3CMB3</accession>
<reference evidence="1 2" key="1">
    <citation type="journal article" date="2012" name="J. Bacteriol.">
        <title>Twenty-one genome sequences from Pseudomonas species and 19 genome sequences from diverse bacteria isolated from the rhizosphere and endosphere of Populus deltoides.</title>
        <authorList>
            <person name="Brown S.D."/>
            <person name="Utturkar S.M."/>
            <person name="Klingeman D.M."/>
            <person name="Johnson C.M."/>
            <person name="Martin S.L."/>
            <person name="Land M.L."/>
            <person name="Lu T.Y."/>
            <person name="Schadt C.W."/>
            <person name="Doktycz M.J."/>
            <person name="Pelletier D.A."/>
        </authorList>
    </citation>
    <scope>NUCLEOTIDE SEQUENCE [LARGE SCALE GENOMIC DNA]</scope>
    <source>
        <strain evidence="1 2">CF314</strain>
    </source>
</reference>
<gene>
    <name evidence="1" type="ORF">PMI13_01135</name>
</gene>
<dbReference type="RefSeq" id="WP_007841494.1">
    <property type="nucleotide sequence ID" value="NZ_AKJY01000014.1"/>
</dbReference>
<evidence type="ECO:0000313" key="2">
    <source>
        <dbReference type="Proteomes" id="UP000007509"/>
    </source>
</evidence>
<dbReference type="EMBL" id="AKJY01000014">
    <property type="protein sequence ID" value="EJL74396.1"/>
    <property type="molecule type" value="Genomic_DNA"/>
</dbReference>
<keyword evidence="2" id="KW-1185">Reference proteome</keyword>
<dbReference type="Proteomes" id="UP000007509">
    <property type="component" value="Unassembled WGS sequence"/>
</dbReference>
<proteinExistence type="predicted"/>
<protein>
    <submittedName>
        <fullName evidence="1">Uncharacterized protein</fullName>
    </submittedName>
</protein>
<dbReference type="PATRIC" id="fig|1144316.3.peg.1137"/>
<comment type="caution">
    <text evidence="1">The sequence shown here is derived from an EMBL/GenBank/DDBJ whole genome shotgun (WGS) entry which is preliminary data.</text>
</comment>
<dbReference type="AlphaFoldDB" id="J3CMB3"/>
<evidence type="ECO:0000313" key="1">
    <source>
        <dbReference type="EMBL" id="EJL74396.1"/>
    </source>
</evidence>
<dbReference type="OrthoDB" id="1273719at2"/>